<dbReference type="PANTHER" id="PTHR10083">
    <property type="entry name" value="KUNITZ-TYPE PROTEASE INHIBITOR-RELATED"/>
    <property type="match status" value="1"/>
</dbReference>
<protein>
    <submittedName>
        <fullName evidence="4">Putative bilaris</fullName>
    </submittedName>
</protein>
<dbReference type="PROSITE" id="PS50279">
    <property type="entry name" value="BPTI_KUNITZ_2"/>
    <property type="match status" value="1"/>
</dbReference>
<proteinExistence type="evidence at transcript level"/>
<dbReference type="SMART" id="SM00131">
    <property type="entry name" value="KU"/>
    <property type="match status" value="2"/>
</dbReference>
<evidence type="ECO:0000256" key="1">
    <source>
        <dbReference type="ARBA" id="ARBA00022690"/>
    </source>
</evidence>
<sequence>MALGQTLEARSKCKYFLRLHKFVVFVCYIVVAQLASTSADATVPSECKPAGFPRSGEKWYCYDKTAKECQQVEMKSQDSGKICFPGLEMCIWRCITPKVCSLKKHNGDQSCLGAKPQLMYYFDEHKQSCELFLYKGCNGNKNNFQTLHECEVTCKGLPCVTLTYDPDYCVERLTMDFFYYNTVSGTCMKHGICNRDGSNYKTLKDCKRRCILKRDATSN</sequence>
<keyword evidence="2" id="KW-0722">Serine protease inhibitor</keyword>
<dbReference type="InterPro" id="IPR020901">
    <property type="entry name" value="Prtase_inh_Kunz-CS"/>
</dbReference>
<evidence type="ECO:0000256" key="2">
    <source>
        <dbReference type="ARBA" id="ARBA00022900"/>
    </source>
</evidence>
<dbReference type="Gene3D" id="4.10.410.10">
    <property type="entry name" value="Pancreatic trypsin inhibitor Kunitz domain"/>
    <property type="match status" value="2"/>
</dbReference>
<evidence type="ECO:0000259" key="3">
    <source>
        <dbReference type="PROSITE" id="PS50279"/>
    </source>
</evidence>
<dbReference type="InterPro" id="IPR050098">
    <property type="entry name" value="TFPI/VKTCI-like"/>
</dbReference>
<name>L7LSN3_RHIPC</name>
<dbReference type="EMBL" id="GACK01011126">
    <property type="protein sequence ID" value="JAA53908.1"/>
    <property type="molecule type" value="mRNA"/>
</dbReference>
<organism evidence="4">
    <name type="scientific">Rhipicephalus pulchellus</name>
    <name type="common">Yellow backed tick</name>
    <name type="synonym">Dermacentor pulchellus</name>
    <dbReference type="NCBI Taxonomy" id="72859"/>
    <lineage>
        <taxon>Eukaryota</taxon>
        <taxon>Metazoa</taxon>
        <taxon>Ecdysozoa</taxon>
        <taxon>Arthropoda</taxon>
        <taxon>Chelicerata</taxon>
        <taxon>Arachnida</taxon>
        <taxon>Acari</taxon>
        <taxon>Parasitiformes</taxon>
        <taxon>Ixodida</taxon>
        <taxon>Ixodoidea</taxon>
        <taxon>Ixodidae</taxon>
        <taxon>Rhipicephalinae</taxon>
        <taxon>Rhipicephalus</taxon>
        <taxon>Rhipicephalus</taxon>
    </lineage>
</organism>
<dbReference type="InterPro" id="IPR036880">
    <property type="entry name" value="Kunitz_BPTI_sf"/>
</dbReference>
<dbReference type="PRINTS" id="PR00759">
    <property type="entry name" value="BASICPTASE"/>
</dbReference>
<dbReference type="GO" id="GO:0004867">
    <property type="term" value="F:serine-type endopeptidase inhibitor activity"/>
    <property type="evidence" value="ECO:0007669"/>
    <property type="project" value="UniProtKB-KW"/>
</dbReference>
<reference evidence="4" key="1">
    <citation type="submission" date="2012-11" db="EMBL/GenBank/DDBJ databases">
        <authorList>
            <person name="Lucero-Rivera Y.E."/>
            <person name="Tovar-Ramirez D."/>
        </authorList>
    </citation>
    <scope>NUCLEOTIDE SEQUENCE</scope>
    <source>
        <tissue evidence="4">Salivary gland</tissue>
    </source>
</reference>
<dbReference type="InterPro" id="IPR002223">
    <property type="entry name" value="Kunitz_BPTI"/>
</dbReference>
<dbReference type="CDD" id="cd00109">
    <property type="entry name" value="Kunitz-type"/>
    <property type="match status" value="1"/>
</dbReference>
<keyword evidence="1" id="KW-0646">Protease inhibitor</keyword>
<dbReference type="PROSITE" id="PS00280">
    <property type="entry name" value="BPTI_KUNITZ_1"/>
    <property type="match status" value="1"/>
</dbReference>
<feature type="domain" description="BPTI/Kunitz inhibitor" evidence="3">
    <location>
        <begin position="100"/>
        <end position="154"/>
    </location>
</feature>
<dbReference type="AlphaFoldDB" id="L7LSN3"/>
<dbReference type="Pfam" id="PF00014">
    <property type="entry name" value="Kunitz_BPTI"/>
    <property type="match status" value="1"/>
</dbReference>
<dbReference type="SUPFAM" id="SSF57362">
    <property type="entry name" value="BPTI-like"/>
    <property type="match status" value="2"/>
</dbReference>
<reference evidence="4" key="2">
    <citation type="journal article" date="2015" name="J. Proteomics">
        <title>Sexual differences in the sialomes of the zebra tick, Rhipicephalus pulchellus.</title>
        <authorList>
            <person name="Tan A.W."/>
            <person name="Francischetti I.M."/>
            <person name="Slovak M."/>
            <person name="Kini R.M."/>
            <person name="Ribeiro J.M."/>
        </authorList>
    </citation>
    <scope>NUCLEOTIDE SEQUENCE</scope>
    <source>
        <tissue evidence="4">Salivary gland</tissue>
    </source>
</reference>
<accession>L7LSN3</accession>
<evidence type="ECO:0000313" key="4">
    <source>
        <dbReference type="EMBL" id="JAA53908.1"/>
    </source>
</evidence>